<feature type="transmembrane region" description="Helical" evidence="1">
    <location>
        <begin position="320"/>
        <end position="338"/>
    </location>
</feature>
<dbReference type="PANTHER" id="PTHR14136:SF17">
    <property type="entry name" value="BTB_POZ DOMAIN-CONTAINING PROTEIN KCTD9"/>
    <property type="match status" value="1"/>
</dbReference>
<evidence type="ECO:0000256" key="1">
    <source>
        <dbReference type="SAM" id="Phobius"/>
    </source>
</evidence>
<keyword evidence="1" id="KW-0812">Transmembrane</keyword>
<keyword evidence="1" id="KW-1133">Transmembrane helix</keyword>
<dbReference type="Pfam" id="PF00805">
    <property type="entry name" value="Pentapeptide"/>
    <property type="match status" value="3"/>
</dbReference>
<dbReference type="RefSeq" id="WP_093162122.1">
    <property type="nucleotide sequence ID" value="NZ_FNEK01000063.1"/>
</dbReference>
<dbReference type="InterPro" id="IPR051082">
    <property type="entry name" value="Pentapeptide-BTB/POZ_domain"/>
</dbReference>
<feature type="transmembrane region" description="Helical" evidence="1">
    <location>
        <begin position="250"/>
        <end position="267"/>
    </location>
</feature>
<dbReference type="EMBL" id="FNEK01000063">
    <property type="protein sequence ID" value="SDK99282.1"/>
    <property type="molecule type" value="Genomic_DNA"/>
</dbReference>
<proteinExistence type="predicted"/>
<evidence type="ECO:0000313" key="3">
    <source>
        <dbReference type="EMBL" id="SDK99282.1"/>
    </source>
</evidence>
<dbReference type="InterPro" id="IPR001646">
    <property type="entry name" value="5peptide_repeat"/>
</dbReference>
<accession>A0A1G9GFB7</accession>
<sequence length="341" mass="36994">MTDDFQSNVTSPIEALRGSASDWDAFLATRPNVVSDFVGADLSEIDLEGRNLSGQNFSEAVFFESRLSRANLKHANLKNTDFSGAQMSAAGLYKADATSASMMSADLSGADLTEASLAGADLRGANLAKADLTRADLRGANLSNVDLRDACLANSNVTGAKFQAARLEGANVTGITYGSLRDMRGCYLGIRGLDSTYGNALFLRDARDQDYIDTLKNSIESMPNGATRTTEEFLFWIWGLFDYGRSLAKVGIYAFVIATVYGIIYAFDMNMGWGMMDYSNSAQSWFTPFYYSMVTYTTLGYGDVTAENVLGEILVISEVVLGYFTLGLLLSIIANTIARRS</sequence>
<dbReference type="PANTHER" id="PTHR14136">
    <property type="entry name" value="BTB_POZ DOMAIN-CONTAINING PROTEIN KCTD9"/>
    <property type="match status" value="1"/>
</dbReference>
<dbReference type="Proteomes" id="UP000199382">
    <property type="component" value="Unassembled WGS sequence"/>
</dbReference>
<keyword evidence="1" id="KW-0472">Membrane</keyword>
<evidence type="ECO:0000259" key="2">
    <source>
        <dbReference type="Pfam" id="PF07885"/>
    </source>
</evidence>
<organism evidence="3 4">
    <name type="scientific">Aliiruegeria lutimaris</name>
    <dbReference type="NCBI Taxonomy" id="571298"/>
    <lineage>
        <taxon>Bacteria</taxon>
        <taxon>Pseudomonadati</taxon>
        <taxon>Pseudomonadota</taxon>
        <taxon>Alphaproteobacteria</taxon>
        <taxon>Rhodobacterales</taxon>
        <taxon>Roseobacteraceae</taxon>
        <taxon>Aliiruegeria</taxon>
    </lineage>
</organism>
<dbReference type="STRING" id="571298.SAMN04488026_10632"/>
<dbReference type="SUPFAM" id="SSF141571">
    <property type="entry name" value="Pentapeptide repeat-like"/>
    <property type="match status" value="1"/>
</dbReference>
<protein>
    <submittedName>
        <fullName evidence="3">Uncharacterized protein YjbI, contains pentapeptide repeats</fullName>
    </submittedName>
</protein>
<dbReference type="Pfam" id="PF07885">
    <property type="entry name" value="Ion_trans_2"/>
    <property type="match status" value="1"/>
</dbReference>
<evidence type="ECO:0000313" key="4">
    <source>
        <dbReference type="Proteomes" id="UP000199382"/>
    </source>
</evidence>
<dbReference type="AlphaFoldDB" id="A0A1G9GFB7"/>
<dbReference type="SUPFAM" id="SSF81324">
    <property type="entry name" value="Voltage-gated potassium channels"/>
    <property type="match status" value="1"/>
</dbReference>
<reference evidence="3 4" key="1">
    <citation type="submission" date="2016-10" db="EMBL/GenBank/DDBJ databases">
        <authorList>
            <person name="de Groot N.N."/>
        </authorList>
    </citation>
    <scope>NUCLEOTIDE SEQUENCE [LARGE SCALE GENOMIC DNA]</scope>
    <source>
        <strain evidence="3 4">DSM 25294</strain>
    </source>
</reference>
<keyword evidence="4" id="KW-1185">Reference proteome</keyword>
<dbReference type="InterPro" id="IPR013099">
    <property type="entry name" value="K_chnl_dom"/>
</dbReference>
<gene>
    <name evidence="3" type="ORF">SAMN04488026_10632</name>
</gene>
<dbReference type="Gene3D" id="1.10.287.70">
    <property type="match status" value="1"/>
</dbReference>
<name>A0A1G9GFB7_9RHOB</name>
<dbReference type="OrthoDB" id="2974133at2"/>
<dbReference type="Gene3D" id="2.160.20.80">
    <property type="entry name" value="E3 ubiquitin-protein ligase SopA"/>
    <property type="match status" value="1"/>
</dbReference>
<feature type="domain" description="Potassium channel" evidence="2">
    <location>
        <begin position="263"/>
        <end position="337"/>
    </location>
</feature>